<feature type="region of interest" description="Disordered" evidence="1">
    <location>
        <begin position="1"/>
        <end position="70"/>
    </location>
</feature>
<proteinExistence type="predicted"/>
<sequence length="70" mass="7772">QGKYGKTAEKSSAIGEGKPGDLEKVQGEDWICGPPFCVPENNAGHNRKKKQTKELRRVPRASFSEQEKSK</sequence>
<comment type="caution">
    <text evidence="2">The sequence shown here is derived from an EMBL/GenBank/DDBJ whole genome shotgun (WGS) entry which is preliminary data.</text>
</comment>
<organism evidence="2">
    <name type="scientific">marine sediment metagenome</name>
    <dbReference type="NCBI Taxonomy" id="412755"/>
    <lineage>
        <taxon>unclassified sequences</taxon>
        <taxon>metagenomes</taxon>
        <taxon>ecological metagenomes</taxon>
    </lineage>
</organism>
<evidence type="ECO:0000256" key="1">
    <source>
        <dbReference type="SAM" id="MobiDB-lite"/>
    </source>
</evidence>
<accession>X1DB23</accession>
<feature type="compositionally biased region" description="Basic and acidic residues" evidence="1">
    <location>
        <begin position="18"/>
        <end position="27"/>
    </location>
</feature>
<dbReference type="AlphaFoldDB" id="X1DB23"/>
<reference evidence="2" key="1">
    <citation type="journal article" date="2014" name="Front. Microbiol.">
        <title>High frequency of phylogenetically diverse reductive dehalogenase-homologous genes in deep subseafloor sedimentary metagenomes.</title>
        <authorList>
            <person name="Kawai M."/>
            <person name="Futagami T."/>
            <person name="Toyoda A."/>
            <person name="Takaki Y."/>
            <person name="Nishi S."/>
            <person name="Hori S."/>
            <person name="Arai W."/>
            <person name="Tsubouchi T."/>
            <person name="Morono Y."/>
            <person name="Uchiyama I."/>
            <person name="Ito T."/>
            <person name="Fujiyama A."/>
            <person name="Inagaki F."/>
            <person name="Takami H."/>
        </authorList>
    </citation>
    <scope>NUCLEOTIDE SEQUENCE</scope>
    <source>
        <strain evidence="2">Expedition CK06-06</strain>
    </source>
</reference>
<feature type="non-terminal residue" evidence="2">
    <location>
        <position position="1"/>
    </location>
</feature>
<dbReference type="EMBL" id="BART01038391">
    <property type="protein sequence ID" value="GAH05495.1"/>
    <property type="molecule type" value="Genomic_DNA"/>
</dbReference>
<evidence type="ECO:0000313" key="2">
    <source>
        <dbReference type="EMBL" id="GAH05495.1"/>
    </source>
</evidence>
<gene>
    <name evidence="2" type="ORF">S01H4_63700</name>
</gene>
<protein>
    <submittedName>
        <fullName evidence="2">Uncharacterized protein</fullName>
    </submittedName>
</protein>
<name>X1DB23_9ZZZZ</name>